<feature type="transmembrane region" description="Helical" evidence="5">
    <location>
        <begin position="151"/>
        <end position="174"/>
    </location>
</feature>
<name>A0A972JJZ1_9GAMM</name>
<organism evidence="6 7">
    <name type="scientific">Shewanella salipaludis</name>
    <dbReference type="NCBI Taxonomy" id="2723052"/>
    <lineage>
        <taxon>Bacteria</taxon>
        <taxon>Pseudomonadati</taxon>
        <taxon>Pseudomonadota</taxon>
        <taxon>Gammaproteobacteria</taxon>
        <taxon>Alteromonadales</taxon>
        <taxon>Shewanellaceae</taxon>
        <taxon>Shewanella</taxon>
    </lineage>
</organism>
<dbReference type="Gene3D" id="1.20.1530.20">
    <property type="match status" value="1"/>
</dbReference>
<evidence type="ECO:0000256" key="5">
    <source>
        <dbReference type="SAM" id="Phobius"/>
    </source>
</evidence>
<evidence type="ECO:0000256" key="4">
    <source>
        <dbReference type="ARBA" id="ARBA00023136"/>
    </source>
</evidence>
<dbReference type="GO" id="GO:0016020">
    <property type="term" value="C:membrane"/>
    <property type="evidence" value="ECO:0007669"/>
    <property type="project" value="UniProtKB-SubCell"/>
</dbReference>
<dbReference type="InterPro" id="IPR002657">
    <property type="entry name" value="BilAc:Na_symport/Acr3"/>
</dbReference>
<dbReference type="EMBL" id="JAAXYH010000007">
    <property type="protein sequence ID" value="NMH65660.1"/>
    <property type="molecule type" value="Genomic_DNA"/>
</dbReference>
<evidence type="ECO:0000313" key="6">
    <source>
        <dbReference type="EMBL" id="NMH65660.1"/>
    </source>
</evidence>
<evidence type="ECO:0000256" key="2">
    <source>
        <dbReference type="ARBA" id="ARBA00022692"/>
    </source>
</evidence>
<dbReference type="InterPro" id="IPR038770">
    <property type="entry name" value="Na+/solute_symporter_sf"/>
</dbReference>
<accession>A0A972JJZ1</accession>
<feature type="transmembrane region" description="Helical" evidence="5">
    <location>
        <begin position="64"/>
        <end position="86"/>
    </location>
</feature>
<keyword evidence="2 5" id="KW-0812">Transmembrane</keyword>
<feature type="transmembrane region" description="Helical" evidence="5">
    <location>
        <begin position="262"/>
        <end position="285"/>
    </location>
</feature>
<keyword evidence="4 5" id="KW-0472">Membrane</keyword>
<keyword evidence="7" id="KW-1185">Reference proteome</keyword>
<dbReference type="PANTHER" id="PTHR10361">
    <property type="entry name" value="SODIUM-BILE ACID COTRANSPORTER"/>
    <property type="match status" value="1"/>
</dbReference>
<dbReference type="InterPro" id="IPR004710">
    <property type="entry name" value="Bilac:Na_transpt"/>
</dbReference>
<feature type="transmembrane region" description="Helical" evidence="5">
    <location>
        <begin position="33"/>
        <end position="52"/>
    </location>
</feature>
<comment type="subcellular location">
    <subcellularLocation>
        <location evidence="1">Membrane</location>
        <topology evidence="1">Multi-pass membrane protein</topology>
    </subcellularLocation>
</comment>
<keyword evidence="3 5" id="KW-1133">Transmembrane helix</keyword>
<dbReference type="Pfam" id="PF01758">
    <property type="entry name" value="SBF"/>
    <property type="match status" value="1"/>
</dbReference>
<feature type="transmembrane region" description="Helical" evidence="5">
    <location>
        <begin position="7"/>
        <end position="27"/>
    </location>
</feature>
<gene>
    <name evidence="6" type="ORF">HC757_10835</name>
</gene>
<evidence type="ECO:0000256" key="3">
    <source>
        <dbReference type="ARBA" id="ARBA00022989"/>
    </source>
</evidence>
<proteinExistence type="predicted"/>
<evidence type="ECO:0000313" key="7">
    <source>
        <dbReference type="Proteomes" id="UP000737113"/>
    </source>
</evidence>
<feature type="transmembrane region" description="Helical" evidence="5">
    <location>
        <begin position="92"/>
        <end position="115"/>
    </location>
</feature>
<dbReference type="PANTHER" id="PTHR10361:SF28">
    <property type="entry name" value="P3 PROTEIN-RELATED"/>
    <property type="match status" value="1"/>
</dbReference>
<dbReference type="Proteomes" id="UP000737113">
    <property type="component" value="Unassembled WGS sequence"/>
</dbReference>
<feature type="transmembrane region" description="Helical" evidence="5">
    <location>
        <begin position="127"/>
        <end position="145"/>
    </location>
</feature>
<dbReference type="AlphaFoldDB" id="A0A972JJZ1"/>
<sequence length="311" mass="32840">MQAKVNRLFPLLALFGAMTAYWLPAWFSGLKFLIVPLLVIIMLSMGLTLSLADFSRALTRKKAVLTGLVLQFSIMPLSALGISLLLGLDRELTIGMVLVGSVAGGTASNVVCYLAKGDVALSISMTALSTLAGVLLTPLLIHLLLDEMIAIPFTGMLMSLVKIVLLPVGVGVFIHHSFRPLVGRVAPALPLVSVLAIVMAIMIIVALNASQFDSVGPIILLAVFLHNGMGLALGYACCRLLGFEHSVCKTISIEVGLQNSGLATALCIKFFSPMAAIPSAIFSIWHNLSGAMLAGFWANKAQRQAVPSSGN</sequence>
<feature type="transmembrane region" description="Helical" evidence="5">
    <location>
        <begin position="186"/>
        <end position="206"/>
    </location>
</feature>
<dbReference type="RefSeq" id="WP_169564396.1">
    <property type="nucleotide sequence ID" value="NZ_JAAXYH010000007.1"/>
</dbReference>
<reference evidence="6" key="1">
    <citation type="submission" date="2020-04" db="EMBL/GenBank/DDBJ databases">
        <title>Description of Shewanella salipaludis sp. nov., isolated from a salt marsh.</title>
        <authorList>
            <person name="Park S."/>
            <person name="Yoon J.-H."/>
        </authorList>
    </citation>
    <scope>NUCLEOTIDE SEQUENCE</scope>
    <source>
        <strain evidence="6">SHSM-M6</strain>
    </source>
</reference>
<comment type="caution">
    <text evidence="6">The sequence shown here is derived from an EMBL/GenBank/DDBJ whole genome shotgun (WGS) entry which is preliminary data.</text>
</comment>
<evidence type="ECO:0000256" key="1">
    <source>
        <dbReference type="ARBA" id="ARBA00004141"/>
    </source>
</evidence>
<protein>
    <submittedName>
        <fullName evidence="6">Bile acid:sodium symporter family protein</fullName>
    </submittedName>
</protein>
<feature type="transmembrane region" description="Helical" evidence="5">
    <location>
        <begin position="218"/>
        <end position="241"/>
    </location>
</feature>